<dbReference type="AlphaFoldDB" id="A0A645HS27"/>
<evidence type="ECO:0000313" key="11">
    <source>
        <dbReference type="EMBL" id="MPN38944.1"/>
    </source>
</evidence>
<dbReference type="FunFam" id="1.20.1640.10:FF:000004">
    <property type="entry name" value="Protein translocase subunit SecD"/>
    <property type="match status" value="1"/>
</dbReference>
<evidence type="ECO:0000256" key="6">
    <source>
        <dbReference type="ARBA" id="ARBA00022989"/>
    </source>
</evidence>
<evidence type="ECO:0000256" key="5">
    <source>
        <dbReference type="ARBA" id="ARBA00022927"/>
    </source>
</evidence>
<evidence type="ECO:0000256" key="1">
    <source>
        <dbReference type="ARBA" id="ARBA00004651"/>
    </source>
</evidence>
<feature type="transmembrane region" description="Helical" evidence="9">
    <location>
        <begin position="46"/>
        <end position="67"/>
    </location>
</feature>
<reference evidence="11" key="1">
    <citation type="submission" date="2019-08" db="EMBL/GenBank/DDBJ databases">
        <authorList>
            <person name="Kucharzyk K."/>
            <person name="Murdoch R.W."/>
            <person name="Higgins S."/>
            <person name="Loffler F."/>
        </authorList>
    </citation>
    <scope>NUCLEOTIDE SEQUENCE</scope>
</reference>
<evidence type="ECO:0000256" key="7">
    <source>
        <dbReference type="ARBA" id="ARBA00023010"/>
    </source>
</evidence>
<feature type="domain" description="Protein export membrane protein SecD/SecF C-terminal" evidence="10">
    <location>
        <begin position="4"/>
        <end position="142"/>
    </location>
</feature>
<evidence type="ECO:0000256" key="4">
    <source>
        <dbReference type="ARBA" id="ARBA00022692"/>
    </source>
</evidence>
<organism evidence="11">
    <name type="scientific">bioreactor metagenome</name>
    <dbReference type="NCBI Taxonomy" id="1076179"/>
    <lineage>
        <taxon>unclassified sequences</taxon>
        <taxon>metagenomes</taxon>
        <taxon>ecological metagenomes</taxon>
    </lineage>
</organism>
<dbReference type="PANTHER" id="PTHR30081:SF1">
    <property type="entry name" value="PROTEIN TRANSLOCASE SUBUNIT SECD"/>
    <property type="match status" value="1"/>
</dbReference>
<sequence>MAAIVLFMLAFYRLSGFVANIALLLYVLLLLVALKMLNATLTLPGIAGIILSMGMAVDANVLIFERFKEEFRSGKTLRAAMDAGFNRAFATILDSNVTTMIAAVVLFYLGTGPIKGFAITLGLGIILSMLTAITLTRWLLRTLIYSKSFKNGKVFGA</sequence>
<name>A0A645HS27_9ZZZZ</name>
<dbReference type="GO" id="GO:0015031">
    <property type="term" value="P:protein transport"/>
    <property type="evidence" value="ECO:0007669"/>
    <property type="project" value="UniProtKB-KW"/>
</dbReference>
<keyword evidence="5" id="KW-0653">Protein transport</keyword>
<proteinExistence type="predicted"/>
<keyword evidence="4 9" id="KW-0812">Transmembrane</keyword>
<dbReference type="PANTHER" id="PTHR30081">
    <property type="entry name" value="PROTEIN-EXPORT MEMBRANE PROTEIN SEC"/>
    <property type="match status" value="1"/>
</dbReference>
<keyword evidence="2" id="KW-0813">Transport</keyword>
<evidence type="ECO:0000256" key="2">
    <source>
        <dbReference type="ARBA" id="ARBA00022448"/>
    </source>
</evidence>
<dbReference type="PRINTS" id="PR00702">
    <property type="entry name" value="ACRIFLAVINRP"/>
</dbReference>
<dbReference type="InterPro" id="IPR055344">
    <property type="entry name" value="SecD_SecF_C_bact"/>
</dbReference>
<dbReference type="InterPro" id="IPR022813">
    <property type="entry name" value="SecD/SecF_arch_bac"/>
</dbReference>
<dbReference type="NCBIfam" id="TIGR00916">
    <property type="entry name" value="2A0604s01"/>
    <property type="match status" value="1"/>
</dbReference>
<comment type="subcellular location">
    <subcellularLocation>
        <location evidence="1">Cell membrane</location>
        <topology evidence="1">Multi-pass membrane protein</topology>
    </subcellularLocation>
</comment>
<protein>
    <submittedName>
        <fullName evidence="11">Protein translocase subunit SecD</fullName>
    </submittedName>
</protein>
<evidence type="ECO:0000259" key="10">
    <source>
        <dbReference type="Pfam" id="PF02355"/>
    </source>
</evidence>
<evidence type="ECO:0000256" key="9">
    <source>
        <dbReference type="SAM" id="Phobius"/>
    </source>
</evidence>
<dbReference type="Pfam" id="PF02355">
    <property type="entry name" value="SecD_SecF_C"/>
    <property type="match status" value="1"/>
</dbReference>
<dbReference type="GO" id="GO:0005886">
    <property type="term" value="C:plasma membrane"/>
    <property type="evidence" value="ECO:0007669"/>
    <property type="project" value="UniProtKB-SubCell"/>
</dbReference>
<dbReference type="GO" id="GO:0022857">
    <property type="term" value="F:transmembrane transporter activity"/>
    <property type="evidence" value="ECO:0007669"/>
    <property type="project" value="InterPro"/>
</dbReference>
<keyword evidence="6 9" id="KW-1133">Transmembrane helix</keyword>
<accession>A0A645HS27</accession>
<keyword evidence="7" id="KW-0811">Translocation</keyword>
<evidence type="ECO:0000256" key="8">
    <source>
        <dbReference type="ARBA" id="ARBA00023136"/>
    </source>
</evidence>
<feature type="transmembrane region" description="Helical" evidence="9">
    <location>
        <begin position="88"/>
        <end position="110"/>
    </location>
</feature>
<dbReference type="SUPFAM" id="SSF82866">
    <property type="entry name" value="Multidrug efflux transporter AcrB transmembrane domain"/>
    <property type="match status" value="1"/>
</dbReference>
<comment type="caution">
    <text evidence="11">The sequence shown here is derived from an EMBL/GenBank/DDBJ whole genome shotgun (WGS) entry which is preliminary data.</text>
</comment>
<dbReference type="EMBL" id="VSSQ01094472">
    <property type="protein sequence ID" value="MPN38944.1"/>
    <property type="molecule type" value="Genomic_DNA"/>
</dbReference>
<feature type="transmembrane region" description="Helical" evidence="9">
    <location>
        <begin position="116"/>
        <end position="140"/>
    </location>
</feature>
<keyword evidence="8 9" id="KW-0472">Membrane</keyword>
<dbReference type="InterPro" id="IPR048634">
    <property type="entry name" value="SecD_SecF_C"/>
</dbReference>
<feature type="transmembrane region" description="Helical" evidence="9">
    <location>
        <begin position="12"/>
        <end position="34"/>
    </location>
</feature>
<dbReference type="InterPro" id="IPR001036">
    <property type="entry name" value="Acrflvin-R"/>
</dbReference>
<dbReference type="Gene3D" id="1.20.1640.10">
    <property type="entry name" value="Multidrug efflux transporter AcrB transmembrane domain"/>
    <property type="match status" value="1"/>
</dbReference>
<gene>
    <name evidence="11" type="primary">secD_11</name>
    <name evidence="11" type="ORF">SDC9_186469</name>
</gene>
<keyword evidence="3" id="KW-1003">Cell membrane</keyword>
<evidence type="ECO:0000256" key="3">
    <source>
        <dbReference type="ARBA" id="ARBA00022475"/>
    </source>
</evidence>